<feature type="region of interest" description="Disordered" evidence="5">
    <location>
        <begin position="907"/>
        <end position="926"/>
    </location>
</feature>
<feature type="domain" description="PDZ" evidence="6">
    <location>
        <begin position="102"/>
        <end position="187"/>
    </location>
</feature>
<evidence type="ECO:0000313" key="7">
    <source>
        <dbReference type="EMBL" id="CAD5115308.1"/>
    </source>
</evidence>
<dbReference type="InterPro" id="IPR036034">
    <property type="entry name" value="PDZ_sf"/>
</dbReference>
<feature type="domain" description="PDZ" evidence="6">
    <location>
        <begin position="1358"/>
        <end position="1440"/>
    </location>
</feature>
<name>A0A7I8VIS7_9ANNE</name>
<evidence type="ECO:0000256" key="3">
    <source>
        <dbReference type="ARBA" id="ARBA00022737"/>
    </source>
</evidence>
<feature type="domain" description="PDZ" evidence="6">
    <location>
        <begin position="209"/>
        <end position="289"/>
    </location>
</feature>
<feature type="domain" description="PDZ" evidence="6">
    <location>
        <begin position="1025"/>
        <end position="1079"/>
    </location>
</feature>
<feature type="compositionally biased region" description="Basic and acidic residues" evidence="5">
    <location>
        <begin position="740"/>
        <end position="752"/>
    </location>
</feature>
<feature type="domain" description="PDZ" evidence="6">
    <location>
        <begin position="344"/>
        <end position="431"/>
    </location>
</feature>
<dbReference type="FunFam" id="2.30.42.10:FF:000070">
    <property type="entry name" value="Multiple PDZ domain protein"/>
    <property type="match status" value="1"/>
</dbReference>
<keyword evidence="8" id="KW-1185">Reference proteome</keyword>
<dbReference type="CDD" id="cd06673">
    <property type="entry name" value="PDZ10_MUPP1-PDZ8_PATJ-like"/>
    <property type="match status" value="1"/>
</dbReference>
<feature type="domain" description="PDZ" evidence="6">
    <location>
        <begin position="482"/>
        <end position="573"/>
    </location>
</feature>
<feature type="compositionally biased region" description="Polar residues" evidence="5">
    <location>
        <begin position="907"/>
        <end position="918"/>
    </location>
</feature>
<dbReference type="SMART" id="SM00228">
    <property type="entry name" value="PDZ"/>
    <property type="match status" value="11"/>
</dbReference>
<dbReference type="CDD" id="cd06669">
    <property type="entry name" value="PDZ5_MUPP1-like"/>
    <property type="match status" value="1"/>
</dbReference>
<dbReference type="CDD" id="cd06667">
    <property type="entry name" value="PDZ2_MUPP1-like"/>
    <property type="match status" value="1"/>
</dbReference>
<dbReference type="PROSITE" id="PS50106">
    <property type="entry name" value="PDZ"/>
    <property type="match status" value="11"/>
</dbReference>
<dbReference type="CDD" id="cd06668">
    <property type="entry name" value="PDZ4_MUPP1-like"/>
    <property type="match status" value="1"/>
</dbReference>
<feature type="domain" description="PDZ" evidence="6">
    <location>
        <begin position="810"/>
        <end position="907"/>
    </location>
</feature>
<comment type="caution">
    <text evidence="7">The sequence shown here is derived from an EMBL/GenBank/DDBJ whole genome shotgun (WGS) entry which is preliminary data.</text>
</comment>
<keyword evidence="4" id="KW-0472">Membrane</keyword>
<dbReference type="CDD" id="cd06674">
    <property type="entry name" value="PDZ11_MUPP1-PDZ9_PATJ-like"/>
    <property type="match status" value="1"/>
</dbReference>
<feature type="domain" description="PDZ" evidence="6">
    <location>
        <begin position="1451"/>
        <end position="1534"/>
    </location>
</feature>
<evidence type="ECO:0000256" key="4">
    <source>
        <dbReference type="ARBA" id="ARBA00023136"/>
    </source>
</evidence>
<feature type="domain" description="PDZ" evidence="6">
    <location>
        <begin position="1258"/>
        <end position="1341"/>
    </location>
</feature>
<dbReference type="GO" id="GO:0016020">
    <property type="term" value="C:membrane"/>
    <property type="evidence" value="ECO:0007669"/>
    <property type="project" value="UniProtKB-SubCell"/>
</dbReference>
<keyword evidence="3" id="KW-0677">Repeat</keyword>
<feature type="domain" description="PDZ" evidence="6">
    <location>
        <begin position="623"/>
        <end position="699"/>
    </location>
</feature>
<proteinExistence type="predicted"/>
<dbReference type="PANTHER" id="PTHR19964:SF92">
    <property type="entry name" value="PATJ HOMOLOG"/>
    <property type="match status" value="1"/>
</dbReference>
<dbReference type="Proteomes" id="UP000549394">
    <property type="component" value="Unassembled WGS sequence"/>
</dbReference>
<reference evidence="7 8" key="1">
    <citation type="submission" date="2020-08" db="EMBL/GenBank/DDBJ databases">
        <authorList>
            <person name="Hejnol A."/>
        </authorList>
    </citation>
    <scope>NUCLEOTIDE SEQUENCE [LARGE SCALE GENOMIC DNA]</scope>
</reference>
<dbReference type="Gene3D" id="2.30.42.10">
    <property type="match status" value="11"/>
</dbReference>
<dbReference type="EMBL" id="CAJFCJ010000006">
    <property type="protein sequence ID" value="CAD5115308.1"/>
    <property type="molecule type" value="Genomic_DNA"/>
</dbReference>
<protein>
    <submittedName>
        <fullName evidence="7">DgyrCDS4296</fullName>
    </submittedName>
</protein>
<feature type="region of interest" description="Disordered" evidence="5">
    <location>
        <begin position="739"/>
        <end position="759"/>
    </location>
</feature>
<evidence type="ECO:0000256" key="1">
    <source>
        <dbReference type="ARBA" id="ARBA00004370"/>
    </source>
</evidence>
<comment type="subcellular location">
    <subcellularLocation>
        <location evidence="1">Membrane</location>
    </subcellularLocation>
</comment>
<evidence type="ECO:0000256" key="5">
    <source>
        <dbReference type="SAM" id="MobiDB-lite"/>
    </source>
</evidence>
<keyword evidence="2" id="KW-0597">Phosphoprotein</keyword>
<dbReference type="Pfam" id="PF00595">
    <property type="entry name" value="PDZ"/>
    <property type="match status" value="10"/>
</dbReference>
<dbReference type="CDD" id="cd06791">
    <property type="entry name" value="PDZ3_MUPP1-like"/>
    <property type="match status" value="1"/>
</dbReference>
<dbReference type="InterPro" id="IPR001478">
    <property type="entry name" value="PDZ"/>
</dbReference>
<dbReference type="PANTHER" id="PTHR19964">
    <property type="entry name" value="MULTIPLE PDZ DOMAIN PROTEIN"/>
    <property type="match status" value="1"/>
</dbReference>
<accession>A0A7I8VIS7</accession>
<sequence length="1537" mass="167196">MSLHLETKEAVESLEKLSLNANNEIPELRSLIWLLDSVLFKKTTHIQDSLQELKRTSIENHHLTANDFDISTDGSYISLLNEEKDDFQTRIRKLAGNRETYSVKLYKKENSSLGFSVIGLQDPQTLNFGTFVQDISPFGPAAQEGGLQENDQILAINGELLTNNQTHALNLLHAANGEINLVIARTVLVTNYSPSLDALNTCELLAVEVVDLVNDGNGLGFGIMGGKSTGVVVKTVVEGGVADRDGRLKSGDHLLHVGEWSVRGMNSDKVAAVLRKAGTHVRLVVARPVLDTSQEIQTPPYSVVISNDKLEEHLQGLYHLGLAENSANDLDPDEEVQSDEIFFDVNLSKDNSGLGITIAGLIGSSANGKLCGIYVRHITPNSAAELDGRIQPNDRIVEVNGRSLEGFSNAQAVEVLKATGQTVSLKLARPRHGATHLAELQRSLAETTDTCLESFKTPNEDDSSLKSYWCQALTLQADEVIIAHVTKFKEGGGLGVSLEGTVDVEDDGKEVRPHHYIHSILPDGPVGKNGCIEEGDELLEVNGQRLLGLNYKEVVNILKSLPQNVTLVCCRKTTSLQGNINPGKVVKAKSEDNLSIEKPGVILRWRSAEPLTSIALWNENITEVKLVKAEKGLGFSVLDYQDPYNSNRLIVVVRSLVPGGVAQSDGRIVPGDRLMYVNEISLENATLEDAVNALKGAPSGEVKIGLVKPISPDVPDCSLSDIPLMENYLSSTPIINNMESEPKLDRDQDDSFHNSTGSNQKTIEIHPSIRDTTMGLSPVSIHSEAETGFSNSPSPKLRSTQNLLFTPPKTVVVRRKMNESLGISIVGGKLEFFSTSNISPPSSPQSPISGIFVKHVLHSGPAAGLLKMGDHILEVDGRDIRYASHDEAVEAIKLSKTPVTFLVQSISDPSDSNLNSSQKIEKDAEKGNTIEMISASKLFSNQQDSSSVAQYPLHPAKNETSSSSSENDLTADSYQLYSMVSVDQTKCKKSETVPTAIDTQNSEIDSIDLNGSKLKYQNLSGELLRLSFERDNPRSEFGLSLVGNKHPDKQGVFVSEIDPNSWLLKDGGLKIGDELLEASYFIINLYCLTQSDNLPDPGLSNTSEFSNSPDKAEKEAKCSSIEKDLQRVFLESYVDIKKVHLNKETQRDLEFSVKDDTVQGVKGVYIDRITQNSTVCDEIRIGDHLIALELPEGIAKLDELTSQEATEVLRNIPDGPFNLYLVPSLNSNQEIESTEQTDQKFEEVDLSTVPIAVGKKTTITIAKGKSGLGLSIVGGADTMIGEILIHEVYAEGAAAKDGRLCASDKILEVDGKSLKHTDHDEAISILRRTQDVVTMVVFRADTSLSPRKSDDESYTTFNITLIKKPNKGLGLSIVGRRGQGGVFISDIVKGGVADTNGHLYPGDRLMSVNGEDLRDSSQEDAAAVLKTLMGKVTLTIGRLKKGGKSEGSIEEVILERGSRRLGFTVVGGSDSPQGRLPIYVKTVSEDGSADKVLFPGCELLSVNDHELNNVTHAEAVTLIKHARDPIRLLVRYPQDPE</sequence>
<gene>
    <name evidence="7" type="ORF">DGYR_LOCUS4060</name>
</gene>
<dbReference type="SUPFAM" id="SSF50156">
    <property type="entry name" value="PDZ domain-like"/>
    <property type="match status" value="10"/>
</dbReference>
<dbReference type="OrthoDB" id="6022711at2759"/>
<evidence type="ECO:0000313" key="8">
    <source>
        <dbReference type="Proteomes" id="UP000549394"/>
    </source>
</evidence>
<evidence type="ECO:0000259" key="6">
    <source>
        <dbReference type="PROSITE" id="PS50106"/>
    </source>
</evidence>
<dbReference type="InterPro" id="IPR051342">
    <property type="entry name" value="PDZ_scaffold"/>
</dbReference>
<evidence type="ECO:0000256" key="2">
    <source>
        <dbReference type="ARBA" id="ARBA00022553"/>
    </source>
</evidence>
<feature type="domain" description="PDZ" evidence="6">
    <location>
        <begin position="1138"/>
        <end position="1211"/>
    </location>
</feature>
<organism evidence="7 8">
    <name type="scientific">Dimorphilus gyrociliatus</name>
    <dbReference type="NCBI Taxonomy" id="2664684"/>
    <lineage>
        <taxon>Eukaryota</taxon>
        <taxon>Metazoa</taxon>
        <taxon>Spiralia</taxon>
        <taxon>Lophotrochozoa</taxon>
        <taxon>Annelida</taxon>
        <taxon>Polychaeta</taxon>
        <taxon>Polychaeta incertae sedis</taxon>
        <taxon>Dinophilidae</taxon>
        <taxon>Dimorphilus</taxon>
    </lineage>
</organism>